<feature type="transmembrane region" description="Helical" evidence="1">
    <location>
        <begin position="354"/>
        <end position="387"/>
    </location>
</feature>
<accession>A0A8X8LE88</accession>
<feature type="transmembrane region" description="Helical" evidence="1">
    <location>
        <begin position="154"/>
        <end position="174"/>
    </location>
</feature>
<feature type="transmembrane region" description="Helical" evidence="1">
    <location>
        <begin position="122"/>
        <end position="147"/>
    </location>
</feature>
<keyword evidence="1" id="KW-0812">Transmembrane</keyword>
<dbReference type="EMBL" id="FNNO01000006">
    <property type="protein sequence ID" value="SDW85431.1"/>
    <property type="molecule type" value="Genomic_DNA"/>
</dbReference>
<feature type="transmembrane region" description="Helical" evidence="1">
    <location>
        <begin position="12"/>
        <end position="34"/>
    </location>
</feature>
<sequence length="395" mass="46221">MKLRFDISRPDLLFLIVWALPFILLQFFSLDFFIGISPKTYWLVIGNVVSFLVIYKTFKLLFAHKILSIPKPDITFSLGKAMSFIRLVFPIWIALYCVTIIYSKGFPLLWILSGQSRTYDEFGVPTLSGFLNMVRAFLCVLCLIVWLKNKQRRYIYIFIFLIISAFFFEANRGGGLVLVLHPVGYYLFIKRFKLVQLFKVAFYALIFLAFLGFMEQYRYLRNDEYDIYQKFENLNLSSSEPNIALVYLLPPVLYVTTPVQNLNYLVVSGNTPNYIPFYSLMSLLPTVIRNQLIDQNNKDYGELLNETYNTTSFYTPFIRDFGITITVILVIIIQMIVSYVHIMAKYTENNFYKLLYPVFFMCIILSPFNLYFTSLVTVLYPFICAAFVNLKTKKT</sequence>
<name>A0A8X8LE88_9BACT</name>
<feature type="transmembrane region" description="Helical" evidence="1">
    <location>
        <begin position="321"/>
        <end position="342"/>
    </location>
</feature>
<dbReference type="AlphaFoldDB" id="A0A8X8LE88"/>
<comment type="caution">
    <text evidence="2">The sequence shown here is derived from an EMBL/GenBank/DDBJ whole genome shotgun (WGS) entry which is preliminary data.</text>
</comment>
<evidence type="ECO:0000256" key="1">
    <source>
        <dbReference type="SAM" id="Phobius"/>
    </source>
</evidence>
<protein>
    <submittedName>
        <fullName evidence="2">Oligosaccharide repeat unit polymerase</fullName>
    </submittedName>
</protein>
<proteinExistence type="predicted"/>
<gene>
    <name evidence="2" type="ORF">SAMN05444410_106138</name>
</gene>
<reference evidence="2 3" key="1">
    <citation type="submission" date="2016-10" db="EMBL/GenBank/DDBJ databases">
        <authorList>
            <person name="Varghese N."/>
            <person name="Submissions S."/>
        </authorList>
    </citation>
    <scope>NUCLEOTIDE SEQUENCE [LARGE SCALE GENOMIC DNA]</scope>
    <source>
        <strain evidence="2 3">DSM 25353</strain>
    </source>
</reference>
<keyword evidence="1" id="KW-0472">Membrane</keyword>
<feature type="transmembrane region" description="Helical" evidence="1">
    <location>
        <begin position="194"/>
        <end position="213"/>
    </location>
</feature>
<feature type="transmembrane region" description="Helical" evidence="1">
    <location>
        <begin position="83"/>
        <end position="102"/>
    </location>
</feature>
<keyword evidence="1" id="KW-1133">Transmembrane helix</keyword>
<evidence type="ECO:0000313" key="3">
    <source>
        <dbReference type="Proteomes" id="UP000198711"/>
    </source>
</evidence>
<evidence type="ECO:0000313" key="2">
    <source>
        <dbReference type="EMBL" id="SDW85431.1"/>
    </source>
</evidence>
<organism evidence="2 3">
    <name type="scientific">Hydrobacter penzbergensis</name>
    <dbReference type="NCBI Taxonomy" id="1235997"/>
    <lineage>
        <taxon>Bacteria</taxon>
        <taxon>Pseudomonadati</taxon>
        <taxon>Bacteroidota</taxon>
        <taxon>Chitinophagia</taxon>
        <taxon>Chitinophagales</taxon>
        <taxon>Chitinophagaceae</taxon>
        <taxon>Hydrobacter</taxon>
    </lineage>
</organism>
<keyword evidence="3" id="KW-1185">Reference proteome</keyword>
<dbReference type="RefSeq" id="WP_092723601.1">
    <property type="nucleotide sequence ID" value="NZ_FNNO01000006.1"/>
</dbReference>
<feature type="transmembrane region" description="Helical" evidence="1">
    <location>
        <begin position="40"/>
        <end position="62"/>
    </location>
</feature>
<dbReference type="NCBIfam" id="TIGR04370">
    <property type="entry name" value="glyco_rpt_poly"/>
    <property type="match status" value="1"/>
</dbReference>
<dbReference type="Proteomes" id="UP000198711">
    <property type="component" value="Unassembled WGS sequence"/>
</dbReference>